<evidence type="ECO:0000313" key="2">
    <source>
        <dbReference type="EMBL" id="KAK2190574.1"/>
    </source>
</evidence>
<feature type="region of interest" description="Disordered" evidence="1">
    <location>
        <begin position="75"/>
        <end position="116"/>
    </location>
</feature>
<sequence>MARHARYFEDRVPGEPGLAAGLQRRWRLRWRLIGAITIRNNALRPASGPVLIPTSPQYGACVQLSVSVLLSPVSRSRHPRITRPPSLRSSRVPSHDKEPWASARRQPGTCESSLAR</sequence>
<proteinExistence type="predicted"/>
<dbReference type="EMBL" id="JAODUO010000075">
    <property type="protein sequence ID" value="KAK2190574.1"/>
    <property type="molecule type" value="Genomic_DNA"/>
</dbReference>
<gene>
    <name evidence="2" type="ORF">NP493_75g03001</name>
</gene>
<accession>A0AAD9P985</accession>
<keyword evidence="3" id="KW-1185">Reference proteome</keyword>
<comment type="caution">
    <text evidence="2">The sequence shown here is derived from an EMBL/GenBank/DDBJ whole genome shotgun (WGS) entry which is preliminary data.</text>
</comment>
<evidence type="ECO:0000313" key="3">
    <source>
        <dbReference type="Proteomes" id="UP001209878"/>
    </source>
</evidence>
<reference evidence="2" key="1">
    <citation type="journal article" date="2023" name="Mol. Biol. Evol.">
        <title>Third-Generation Sequencing Reveals the Adaptive Role of the Epigenome in Three Deep-Sea Polychaetes.</title>
        <authorList>
            <person name="Perez M."/>
            <person name="Aroh O."/>
            <person name="Sun Y."/>
            <person name="Lan Y."/>
            <person name="Juniper S.K."/>
            <person name="Young C.R."/>
            <person name="Angers B."/>
            <person name="Qian P.Y."/>
        </authorList>
    </citation>
    <scope>NUCLEOTIDE SEQUENCE</scope>
    <source>
        <strain evidence="2">R07B-5</strain>
    </source>
</reference>
<feature type="compositionally biased region" description="Low complexity" evidence="1">
    <location>
        <begin position="83"/>
        <end position="92"/>
    </location>
</feature>
<evidence type="ECO:0000256" key="1">
    <source>
        <dbReference type="SAM" id="MobiDB-lite"/>
    </source>
</evidence>
<dbReference type="AlphaFoldDB" id="A0AAD9P985"/>
<protein>
    <submittedName>
        <fullName evidence="2">Uncharacterized protein</fullName>
    </submittedName>
</protein>
<name>A0AAD9P985_RIDPI</name>
<dbReference type="Proteomes" id="UP001209878">
    <property type="component" value="Unassembled WGS sequence"/>
</dbReference>
<organism evidence="2 3">
    <name type="scientific">Ridgeia piscesae</name>
    <name type="common">Tubeworm</name>
    <dbReference type="NCBI Taxonomy" id="27915"/>
    <lineage>
        <taxon>Eukaryota</taxon>
        <taxon>Metazoa</taxon>
        <taxon>Spiralia</taxon>
        <taxon>Lophotrochozoa</taxon>
        <taxon>Annelida</taxon>
        <taxon>Polychaeta</taxon>
        <taxon>Sedentaria</taxon>
        <taxon>Canalipalpata</taxon>
        <taxon>Sabellida</taxon>
        <taxon>Siboglinidae</taxon>
        <taxon>Ridgeia</taxon>
    </lineage>
</organism>